<evidence type="ECO:0000256" key="4">
    <source>
        <dbReference type="ARBA" id="ARBA00022741"/>
    </source>
</evidence>
<feature type="region of interest" description="Disordered" evidence="11">
    <location>
        <begin position="312"/>
        <end position="404"/>
    </location>
</feature>
<name>A0A0D2JZ57_9EURO</name>
<feature type="domain" description="Helicase C-terminal" evidence="13">
    <location>
        <begin position="966"/>
        <end position="1124"/>
    </location>
</feature>
<dbReference type="PROSITE" id="PS51194">
    <property type="entry name" value="HELICASE_CTER"/>
    <property type="match status" value="1"/>
</dbReference>
<dbReference type="InterPro" id="IPR027417">
    <property type="entry name" value="P-loop_NTPase"/>
</dbReference>
<keyword evidence="7" id="KW-0067">ATP-binding</keyword>
<evidence type="ECO:0000256" key="1">
    <source>
        <dbReference type="ARBA" id="ARBA00004123"/>
    </source>
</evidence>
<feature type="compositionally biased region" description="Basic and acidic residues" evidence="11">
    <location>
        <begin position="1189"/>
        <end position="1208"/>
    </location>
</feature>
<dbReference type="Pfam" id="PF00176">
    <property type="entry name" value="SNF2-rel_dom"/>
    <property type="match status" value="1"/>
</dbReference>
<feature type="region of interest" description="Disordered" evidence="11">
    <location>
        <begin position="124"/>
        <end position="190"/>
    </location>
</feature>
<dbReference type="GeneID" id="27711014"/>
<dbReference type="SUPFAM" id="SSF52540">
    <property type="entry name" value="P-loop containing nucleoside triphosphate hydrolases"/>
    <property type="match status" value="2"/>
</dbReference>
<dbReference type="EMBL" id="KN848070">
    <property type="protein sequence ID" value="KIX98807.1"/>
    <property type="molecule type" value="Genomic_DNA"/>
</dbReference>
<dbReference type="InterPro" id="IPR049730">
    <property type="entry name" value="SNF2/RAD54-like_C"/>
</dbReference>
<dbReference type="InterPro" id="IPR001650">
    <property type="entry name" value="Helicase_C-like"/>
</dbReference>
<feature type="domain" description="Helicase ATP-binding" evidence="12">
    <location>
        <begin position="610"/>
        <end position="778"/>
    </location>
</feature>
<dbReference type="CDD" id="cd18793">
    <property type="entry name" value="SF2_C_SNF"/>
    <property type="match status" value="1"/>
</dbReference>
<evidence type="ECO:0000313" key="14">
    <source>
        <dbReference type="EMBL" id="KIX98807.1"/>
    </source>
</evidence>
<dbReference type="PROSITE" id="PS51192">
    <property type="entry name" value="HELICASE_ATP_BIND_1"/>
    <property type="match status" value="1"/>
</dbReference>
<feature type="region of interest" description="Disordered" evidence="11">
    <location>
        <begin position="77"/>
        <end position="106"/>
    </location>
</feature>
<evidence type="ECO:0000313" key="15">
    <source>
        <dbReference type="Proteomes" id="UP000053411"/>
    </source>
</evidence>
<comment type="subcellular location">
    <subcellularLocation>
        <location evidence="1">Nucleus</location>
    </subcellularLocation>
</comment>
<feature type="compositionally biased region" description="Polar residues" evidence="11">
    <location>
        <begin position="205"/>
        <end position="214"/>
    </location>
</feature>
<evidence type="ECO:0000256" key="8">
    <source>
        <dbReference type="ARBA" id="ARBA00022853"/>
    </source>
</evidence>
<keyword evidence="8" id="KW-0156">Chromatin regulator</keyword>
<keyword evidence="10" id="KW-0539">Nucleus</keyword>
<dbReference type="GO" id="GO:0005694">
    <property type="term" value="C:chromosome"/>
    <property type="evidence" value="ECO:0007669"/>
    <property type="project" value="UniProtKB-ARBA"/>
</dbReference>
<keyword evidence="9" id="KW-0238">DNA-binding</keyword>
<feature type="compositionally biased region" description="Basic and acidic residues" evidence="11">
    <location>
        <begin position="154"/>
        <end position="163"/>
    </location>
</feature>
<feature type="region of interest" description="Disordered" evidence="11">
    <location>
        <begin position="1156"/>
        <end position="1208"/>
    </location>
</feature>
<dbReference type="GO" id="GO:0003678">
    <property type="term" value="F:DNA helicase activity"/>
    <property type="evidence" value="ECO:0007669"/>
    <property type="project" value="UniProtKB-EC"/>
</dbReference>
<evidence type="ECO:0000256" key="10">
    <source>
        <dbReference type="ARBA" id="ARBA00023242"/>
    </source>
</evidence>
<dbReference type="AlphaFoldDB" id="A0A0D2JZ57"/>
<evidence type="ECO:0000256" key="6">
    <source>
        <dbReference type="ARBA" id="ARBA00022806"/>
    </source>
</evidence>
<feature type="compositionally biased region" description="Basic residues" evidence="11">
    <location>
        <begin position="383"/>
        <end position="396"/>
    </location>
</feature>
<dbReference type="OrthoDB" id="5857104at2759"/>
<feature type="region of interest" description="Disordered" evidence="11">
    <location>
        <begin position="1108"/>
        <end position="1128"/>
    </location>
</feature>
<sequence>MSSDDCLSQSDDELFNPRYKPAHETVETLPLYRANMSDADSDIETLATLPVHRPSVKSQQMNSSRQTQPTQIIDRTAAAMSSSPPKPGVVQVAASSPMTTPNMQRKPTGILASAMAPAGTMFRKPYVAPQPRPVPITIDSDDDGPTYRGGSSDSDGRGTRSNDIKTSTFVRRNKSPGKIPESPQTQNNGLSRFKEITARSMFRGSPNSTSSAGSNGVKRSADVNANAYGSVSKRPRQNAPARALPVASSPPATQQEEMELDDISDYSTRRKVNRLMSMLSAVTVRECYEVLLSKNGDYDHAVDVLLLRSEKRQSQNKNSTVDLTGSDDELAPTPAASRPIPQRASMGRQQAKVPQKSITEKWSSTQNIRKPSKTIDVFETPPPRKKRTLVRGRKHSSSPQPVPEEVIQKPKRVVAIQSDESDAGGSAVTSDDENRTTFQGRVLDLFNTCSAADLADISSINRDLAEHILSKRPFKDLDDVGQIEDPKLKPTKTKRKTAPIGDRIVDKVEGMLESYEAVDYLVKKCQNLAKPLSDEMKSWGVKLTGSQEGELDIASLQAPRPSHDSGIGTPVSDEEDIKRAGQKNFIGQPSIMASDIQMKDYQVVGLNWLSLLYKKRLSGILADDMGLGKTCQVIAFLAHLFEQGNMGPHLVVVPAATLENWLKEFRRFCPALNVEPYYATNPTERLQLRESLEDNRENVNVIVTTYTIAKGKDDAPWLKSFGFDCTIYDEGHVLKNADSQVASKLVKIQCNFRLLLTGTPLQNNLKELISLLGFLMPALFREKAEALKNIFTHNFKALDNNHEMLLSAQRIQRAKSMLTPFILRRKKYQVLKDLPKKERRVEFCDLSPEQSELYQMWLDKAYEIRARRERGENVSQESTNILMKLRHAAIHPFLFRRLYPDKQLPVIAKQCLKVDQWRESNPDLIVTELLEYSDMEIHTLCDKHTQLRRFALNGDEWRASGKIQKMVELLHMFISQGHRTLIFSQFVMVLDILELALEREGISSFRLDGATKVSERQDLIDEFSADDNDTPVFMLSTKAGGAGINLAKANKVIIFDSGFNPQDDIQAENRAHRIGQEKDVEVIRLISRGTVDEQIYAMGLTKLKLDEQVAGDGEEQPARKDNEETEKEVEGRMIVEEMFFKKVDVEPLEQLKAEVASPVKQMSERHSAAPEQVLVHVDDDQTARPGRKGSVELPDRSRLRNDEKTFED</sequence>
<dbReference type="InterPro" id="IPR038718">
    <property type="entry name" value="SNF2-like_sf"/>
</dbReference>
<dbReference type="Gene3D" id="3.40.50.10810">
    <property type="entry name" value="Tandem AAA-ATPase domain"/>
    <property type="match status" value="1"/>
</dbReference>
<keyword evidence="6" id="KW-0347">Helicase</keyword>
<dbReference type="GO" id="GO:0140658">
    <property type="term" value="F:ATP-dependent chromatin remodeler activity"/>
    <property type="evidence" value="ECO:0007669"/>
    <property type="project" value="UniProtKB-ARBA"/>
</dbReference>
<keyword evidence="5" id="KW-0378">Hydrolase</keyword>
<dbReference type="GO" id="GO:0005524">
    <property type="term" value="F:ATP binding"/>
    <property type="evidence" value="ECO:0007669"/>
    <property type="project" value="UniProtKB-KW"/>
</dbReference>
<reference evidence="14 15" key="1">
    <citation type="submission" date="2015-01" db="EMBL/GenBank/DDBJ databases">
        <title>The Genome Sequence of Fonsecaea multimorphosa CBS 102226.</title>
        <authorList>
            <consortium name="The Broad Institute Genomics Platform"/>
            <person name="Cuomo C."/>
            <person name="de Hoog S."/>
            <person name="Gorbushina A."/>
            <person name="Stielow B."/>
            <person name="Teixiera M."/>
            <person name="Abouelleil A."/>
            <person name="Chapman S.B."/>
            <person name="Priest M."/>
            <person name="Young S.K."/>
            <person name="Wortman J."/>
            <person name="Nusbaum C."/>
            <person name="Birren B."/>
        </authorList>
    </citation>
    <scope>NUCLEOTIDE SEQUENCE [LARGE SCALE GENOMIC DNA]</scope>
    <source>
        <strain evidence="14 15">CBS 102226</strain>
    </source>
</reference>
<evidence type="ECO:0000256" key="2">
    <source>
        <dbReference type="ARBA" id="ARBA00007025"/>
    </source>
</evidence>
<evidence type="ECO:0000256" key="5">
    <source>
        <dbReference type="ARBA" id="ARBA00022801"/>
    </source>
</evidence>
<dbReference type="SMART" id="SM00490">
    <property type="entry name" value="HELICc"/>
    <property type="match status" value="1"/>
</dbReference>
<evidence type="ECO:0000256" key="3">
    <source>
        <dbReference type="ARBA" id="ARBA00012551"/>
    </source>
</evidence>
<evidence type="ECO:0000256" key="9">
    <source>
        <dbReference type="ARBA" id="ARBA00023125"/>
    </source>
</evidence>
<dbReference type="InterPro" id="IPR014001">
    <property type="entry name" value="Helicase_ATP-bd"/>
</dbReference>
<organism evidence="14 15">
    <name type="scientific">Fonsecaea multimorphosa CBS 102226</name>
    <dbReference type="NCBI Taxonomy" id="1442371"/>
    <lineage>
        <taxon>Eukaryota</taxon>
        <taxon>Fungi</taxon>
        <taxon>Dikarya</taxon>
        <taxon>Ascomycota</taxon>
        <taxon>Pezizomycotina</taxon>
        <taxon>Eurotiomycetes</taxon>
        <taxon>Chaetothyriomycetidae</taxon>
        <taxon>Chaetothyriales</taxon>
        <taxon>Herpotrichiellaceae</taxon>
        <taxon>Fonsecaea</taxon>
    </lineage>
</organism>
<dbReference type="GO" id="GO:0005634">
    <property type="term" value="C:nucleus"/>
    <property type="evidence" value="ECO:0007669"/>
    <property type="project" value="UniProtKB-SubCell"/>
</dbReference>
<dbReference type="RefSeq" id="XP_016632930.1">
    <property type="nucleotide sequence ID" value="XM_016775771.1"/>
</dbReference>
<dbReference type="Pfam" id="PF00271">
    <property type="entry name" value="Helicase_C"/>
    <property type="match status" value="1"/>
</dbReference>
<keyword evidence="15" id="KW-1185">Reference proteome</keyword>
<dbReference type="EC" id="3.6.4.12" evidence="3"/>
<dbReference type="GO" id="GO:0016787">
    <property type="term" value="F:hydrolase activity"/>
    <property type="evidence" value="ECO:0007669"/>
    <property type="project" value="UniProtKB-KW"/>
</dbReference>
<feature type="compositionally biased region" description="Basic and acidic residues" evidence="11">
    <location>
        <begin position="1116"/>
        <end position="1128"/>
    </location>
</feature>
<dbReference type="FunFam" id="3.40.50.10810:FF:000014">
    <property type="entry name" value="SWI/SNF-related matrix-associated actin-dependent regulator of chromatin subfamily A containing DEAD/H box 1"/>
    <property type="match status" value="1"/>
</dbReference>
<dbReference type="GO" id="GO:0003677">
    <property type="term" value="F:DNA binding"/>
    <property type="evidence" value="ECO:0007669"/>
    <property type="project" value="UniProtKB-KW"/>
</dbReference>
<feature type="region of interest" description="Disordered" evidence="11">
    <location>
        <begin position="229"/>
        <end position="259"/>
    </location>
</feature>
<feature type="region of interest" description="Disordered" evidence="11">
    <location>
        <begin position="1"/>
        <end position="21"/>
    </location>
</feature>
<evidence type="ECO:0000259" key="12">
    <source>
        <dbReference type="PROSITE" id="PS51192"/>
    </source>
</evidence>
<feature type="compositionally biased region" description="Polar residues" evidence="11">
    <location>
        <begin position="356"/>
        <end position="369"/>
    </location>
</feature>
<dbReference type="PANTHER" id="PTHR10799">
    <property type="entry name" value="SNF2/RAD54 HELICASE FAMILY"/>
    <property type="match status" value="1"/>
</dbReference>
<dbReference type="SMART" id="SM00487">
    <property type="entry name" value="DEXDc"/>
    <property type="match status" value="1"/>
</dbReference>
<feature type="region of interest" description="Disordered" evidence="11">
    <location>
        <begin position="201"/>
        <end position="220"/>
    </location>
</feature>
<dbReference type="VEuPathDB" id="FungiDB:Z520_05268"/>
<evidence type="ECO:0000259" key="13">
    <source>
        <dbReference type="PROSITE" id="PS51194"/>
    </source>
</evidence>
<comment type="similarity">
    <text evidence="2">Belongs to the SNF2/RAD54 helicase family.</text>
</comment>
<dbReference type="STRING" id="1442371.A0A0D2JZ57"/>
<dbReference type="Gene3D" id="3.40.50.300">
    <property type="entry name" value="P-loop containing nucleotide triphosphate hydrolases"/>
    <property type="match status" value="1"/>
</dbReference>
<keyword evidence="4" id="KW-0547">Nucleotide-binding</keyword>
<evidence type="ECO:0000256" key="7">
    <source>
        <dbReference type="ARBA" id="ARBA00022840"/>
    </source>
</evidence>
<gene>
    <name evidence="14" type="ORF">Z520_05268</name>
</gene>
<dbReference type="Proteomes" id="UP000053411">
    <property type="component" value="Unassembled WGS sequence"/>
</dbReference>
<proteinExistence type="inferred from homology"/>
<accession>A0A0D2JZ57</accession>
<evidence type="ECO:0000256" key="11">
    <source>
        <dbReference type="SAM" id="MobiDB-lite"/>
    </source>
</evidence>
<protein>
    <recommendedName>
        <fullName evidence="3">DNA helicase</fullName>
        <ecNumber evidence="3">3.6.4.12</ecNumber>
    </recommendedName>
</protein>
<dbReference type="InterPro" id="IPR000330">
    <property type="entry name" value="SNF2_N"/>
</dbReference>
<feature type="compositionally biased region" description="Polar residues" evidence="11">
    <location>
        <begin position="93"/>
        <end position="105"/>
    </location>
</feature>